<evidence type="ECO:0000259" key="11">
    <source>
        <dbReference type="PROSITE" id="PS51134"/>
    </source>
</evidence>
<dbReference type="NCBIfam" id="NF001658">
    <property type="entry name" value="PRK00423.1"/>
    <property type="match status" value="1"/>
</dbReference>
<dbReference type="GO" id="GO:0070897">
    <property type="term" value="P:transcription preinitiation complex assembly"/>
    <property type="evidence" value="ECO:0007669"/>
    <property type="project" value="InterPro"/>
</dbReference>
<dbReference type="InterPro" id="IPR023484">
    <property type="entry name" value="TFIIB_arc"/>
</dbReference>
<dbReference type="FunFam" id="1.10.472.10:FF:000023">
    <property type="entry name" value="Transcription initiation factor IIB"/>
    <property type="match status" value="1"/>
</dbReference>
<evidence type="ECO:0000256" key="6">
    <source>
        <dbReference type="ARBA" id="ARBA00023015"/>
    </source>
</evidence>
<gene>
    <name evidence="9" type="primary">tfb</name>
    <name evidence="12" type="ORF">J9259_05485</name>
    <name evidence="13" type="ORF">KIY12_04975</name>
</gene>
<dbReference type="InterPro" id="IPR036915">
    <property type="entry name" value="Cyclin-like_sf"/>
</dbReference>
<evidence type="ECO:0000256" key="8">
    <source>
        <dbReference type="ARBA" id="ARBA00053882"/>
    </source>
</evidence>
<dbReference type="AlphaFoldDB" id="A0A8J7YX89"/>
<dbReference type="GO" id="GO:0003700">
    <property type="term" value="F:DNA-binding transcription factor activity"/>
    <property type="evidence" value="ECO:0007669"/>
    <property type="project" value="UniProtKB-UniRule"/>
</dbReference>
<evidence type="ECO:0000313" key="12">
    <source>
        <dbReference type="EMBL" id="MBX8631954.1"/>
    </source>
</evidence>
<feature type="binding site" evidence="9">
    <location>
        <position position="41"/>
    </location>
    <ligand>
        <name>Zn(2+)</name>
        <dbReference type="ChEBI" id="CHEBI:29105"/>
    </ligand>
</feature>
<sequence>MTAFNKTKEKIEVDDIEFCPECNSSHLEEDYERGELVCADCGLVISENLIDPGQEWRGFDAEQNEKRARTGAPITYTVHDKGLSTEISWKNVDIYGKSVPARNKPQLYRMRKWQKRLRAANAVERNLMVALSSIERTCSNMGLPKNVREEAAVIYRKAASKDLIRGRSIEGVVAASIYAAARQLNFPRAIEEVARSSRVGRKEIGRNYRTLVRELKLSLLPTTPEDYISRFCSELNLGTDVEAKALEILKGMKEGSLTVGKGPTGIAAAAIYIAAILSGKKRTQEEIATVSGVTEVTLRNRFKDITTTLSIGAEL</sequence>
<evidence type="ECO:0000256" key="5">
    <source>
        <dbReference type="ARBA" id="ARBA00022833"/>
    </source>
</evidence>
<feature type="binding site" evidence="9">
    <location>
        <position position="19"/>
    </location>
    <ligand>
        <name>Zn(2+)</name>
        <dbReference type="ChEBI" id="CHEBI:29105"/>
    </ligand>
</feature>
<dbReference type="PANTHER" id="PTHR11618:SF13">
    <property type="entry name" value="TRANSCRIPTION INITIATION FACTOR IIB"/>
    <property type="match status" value="1"/>
</dbReference>
<keyword evidence="4 10" id="KW-0863">Zinc-finger</keyword>
<evidence type="ECO:0000256" key="2">
    <source>
        <dbReference type="ARBA" id="ARBA00013932"/>
    </source>
</evidence>
<dbReference type="Proteomes" id="UP000716004">
    <property type="component" value="Unassembled WGS sequence"/>
</dbReference>
<evidence type="ECO:0000256" key="7">
    <source>
        <dbReference type="ARBA" id="ARBA00023163"/>
    </source>
</evidence>
<dbReference type="PROSITE" id="PS51134">
    <property type="entry name" value="ZF_TFIIB"/>
    <property type="match status" value="1"/>
</dbReference>
<dbReference type="GO" id="GO:0008270">
    <property type="term" value="F:zinc ion binding"/>
    <property type="evidence" value="ECO:0007669"/>
    <property type="project" value="UniProtKB-UniRule"/>
</dbReference>
<proteinExistence type="inferred from homology"/>
<protein>
    <recommendedName>
        <fullName evidence="2 9">Transcription initiation factor IIB</fullName>
        <shortName evidence="9">TFIIB</shortName>
    </recommendedName>
</protein>
<name>A0A8J7YX89_9ARCH</name>
<dbReference type="EMBL" id="JAGVSJ010000011">
    <property type="protein sequence ID" value="MBX8631954.1"/>
    <property type="molecule type" value="Genomic_DNA"/>
</dbReference>
<feature type="binding site" evidence="9">
    <location>
        <position position="22"/>
    </location>
    <ligand>
        <name>Zn(2+)</name>
        <dbReference type="ChEBI" id="CHEBI:29105"/>
    </ligand>
</feature>
<dbReference type="Pfam" id="PF08271">
    <property type="entry name" value="Zn_Ribbon_TF"/>
    <property type="match status" value="1"/>
</dbReference>
<dbReference type="InterPro" id="IPR013137">
    <property type="entry name" value="Znf_TFIIB"/>
</dbReference>
<keyword evidence="3 9" id="KW-0677">Repeat</keyword>
<dbReference type="InterPro" id="IPR013150">
    <property type="entry name" value="TFIIB_cyclin"/>
</dbReference>
<dbReference type="SMART" id="SM00385">
    <property type="entry name" value="CYCLIN"/>
    <property type="match status" value="2"/>
</dbReference>
<comment type="function">
    <text evidence="8 9">Stabilizes TBP binding to an archaeal box-A promoter. Also responsible for recruiting RNA polymerase II to the pre-initiation complex (DNA-TBP-TFIIB).</text>
</comment>
<evidence type="ECO:0000256" key="1">
    <source>
        <dbReference type="ARBA" id="ARBA00010857"/>
    </source>
</evidence>
<evidence type="ECO:0000256" key="10">
    <source>
        <dbReference type="PROSITE-ProRule" id="PRU00469"/>
    </source>
</evidence>
<evidence type="ECO:0000313" key="14">
    <source>
        <dbReference type="Proteomes" id="UP000750197"/>
    </source>
</evidence>
<keyword evidence="6 9" id="KW-0805">Transcription regulation</keyword>
<accession>A0A8J7YX89</accession>
<feature type="binding site" evidence="9">
    <location>
        <position position="38"/>
    </location>
    <ligand>
        <name>Zn(2+)</name>
        <dbReference type="ChEBI" id="CHEBI:29105"/>
    </ligand>
</feature>
<evidence type="ECO:0000256" key="4">
    <source>
        <dbReference type="ARBA" id="ARBA00022771"/>
    </source>
</evidence>
<dbReference type="FunFam" id="1.10.472.170:FF:000001">
    <property type="entry name" value="Transcription initiation factor IIB"/>
    <property type="match status" value="1"/>
</dbReference>
<feature type="repeat" description="1" evidence="9">
    <location>
        <begin position="132"/>
        <end position="215"/>
    </location>
</feature>
<dbReference type="CDD" id="cd20549">
    <property type="entry name" value="CYCLIN_TFIIB_archaea_like_rpt1"/>
    <property type="match status" value="1"/>
</dbReference>
<dbReference type="PROSITE" id="PS00782">
    <property type="entry name" value="TFIIB"/>
    <property type="match status" value="2"/>
</dbReference>
<dbReference type="SUPFAM" id="SSF57783">
    <property type="entry name" value="Zinc beta-ribbon"/>
    <property type="match status" value="1"/>
</dbReference>
<dbReference type="PRINTS" id="PR00685">
    <property type="entry name" value="TIFACTORIIB"/>
</dbReference>
<dbReference type="InterPro" id="IPR013763">
    <property type="entry name" value="Cyclin-like_dom"/>
</dbReference>
<keyword evidence="7 9" id="KW-0804">Transcription</keyword>
<dbReference type="GO" id="GO:0097550">
    <property type="term" value="C:transcription preinitiation complex"/>
    <property type="evidence" value="ECO:0007669"/>
    <property type="project" value="TreeGrafter"/>
</dbReference>
<dbReference type="GO" id="GO:0017025">
    <property type="term" value="F:TBP-class protein binding"/>
    <property type="evidence" value="ECO:0007669"/>
    <property type="project" value="InterPro"/>
</dbReference>
<dbReference type="SUPFAM" id="SSF47954">
    <property type="entry name" value="Cyclin-like"/>
    <property type="match status" value="2"/>
</dbReference>
<reference evidence="13" key="1">
    <citation type="submission" date="2021-05" db="EMBL/GenBank/DDBJ databases">
        <title>Genomic insights into ecological role and evolution of a novel Thermoplasmata order Candidatus Sysuiplasmatales.</title>
        <authorList>
            <person name="Yuan Y."/>
        </authorList>
    </citation>
    <scope>NUCLEOTIDE SEQUENCE</scope>
    <source>
        <strain evidence="13">TUT19-bin139</strain>
        <strain evidence="12">YP2-bin.285</strain>
    </source>
</reference>
<dbReference type="InterPro" id="IPR023486">
    <property type="entry name" value="TFIIB_CS"/>
</dbReference>
<keyword evidence="5 9" id="KW-0862">Zinc</keyword>
<comment type="similarity">
    <text evidence="1 9">Belongs to the TFIIB family.</text>
</comment>
<dbReference type="InterPro" id="IPR000812">
    <property type="entry name" value="TFIIB"/>
</dbReference>
<feature type="domain" description="TFIIB-type" evidence="11">
    <location>
        <begin position="15"/>
        <end position="46"/>
    </location>
</feature>
<organism evidence="13 14">
    <name type="scientific">Candidatus Sysuiplasma superficiale</name>
    <dbReference type="NCBI Taxonomy" id="2823368"/>
    <lineage>
        <taxon>Archaea</taxon>
        <taxon>Methanobacteriati</taxon>
        <taxon>Thermoplasmatota</taxon>
        <taxon>Thermoplasmata</taxon>
        <taxon>Candidatus Sysuiplasmatales</taxon>
        <taxon>Candidatus Sysuiplasmataceae</taxon>
        <taxon>Candidatus Sysuiplasma</taxon>
    </lineage>
</organism>
<keyword evidence="9" id="KW-0479">Metal-binding</keyword>
<evidence type="ECO:0000256" key="3">
    <source>
        <dbReference type="ARBA" id="ARBA00022737"/>
    </source>
</evidence>
<dbReference type="Pfam" id="PF00382">
    <property type="entry name" value="TFIIB"/>
    <property type="match status" value="2"/>
</dbReference>
<feature type="repeat" description="2" evidence="9">
    <location>
        <begin position="226"/>
        <end position="307"/>
    </location>
</feature>
<dbReference type="Proteomes" id="UP000750197">
    <property type="component" value="Unassembled WGS sequence"/>
</dbReference>
<evidence type="ECO:0000313" key="13">
    <source>
        <dbReference type="EMBL" id="MBX8644061.1"/>
    </source>
</evidence>
<dbReference type="HAMAP" id="MF_00383">
    <property type="entry name" value="TF2B_arch"/>
    <property type="match status" value="1"/>
</dbReference>
<evidence type="ECO:0000256" key="9">
    <source>
        <dbReference type="HAMAP-Rule" id="MF_00383"/>
    </source>
</evidence>
<dbReference type="Gene3D" id="1.10.472.170">
    <property type="match status" value="1"/>
</dbReference>
<dbReference type="EMBL" id="JAHEAC010000035">
    <property type="protein sequence ID" value="MBX8644061.1"/>
    <property type="molecule type" value="Genomic_DNA"/>
</dbReference>
<comment type="caution">
    <text evidence="13">The sequence shown here is derived from an EMBL/GenBank/DDBJ whole genome shotgun (WGS) entry which is preliminary data.</text>
</comment>
<dbReference type="Gene3D" id="1.10.472.10">
    <property type="entry name" value="Cyclin-like"/>
    <property type="match status" value="1"/>
</dbReference>
<dbReference type="PANTHER" id="PTHR11618">
    <property type="entry name" value="TRANSCRIPTION INITIATION FACTOR IIB-RELATED"/>
    <property type="match status" value="1"/>
</dbReference>